<comment type="caution">
    <text evidence="2">The sequence shown here is derived from an EMBL/GenBank/DDBJ whole genome shotgun (WGS) entry which is preliminary data.</text>
</comment>
<name>A0ABV6I2W8_9RHOB</name>
<feature type="transmembrane region" description="Helical" evidence="1">
    <location>
        <begin position="20"/>
        <end position="37"/>
    </location>
</feature>
<keyword evidence="3" id="KW-1185">Reference proteome</keyword>
<dbReference type="SUPFAM" id="SSF50630">
    <property type="entry name" value="Acid proteases"/>
    <property type="match status" value="1"/>
</dbReference>
<keyword evidence="1" id="KW-0812">Transmembrane</keyword>
<keyword evidence="1" id="KW-0472">Membrane</keyword>
<feature type="transmembrane region" description="Helical" evidence="1">
    <location>
        <begin position="49"/>
        <end position="67"/>
    </location>
</feature>
<dbReference type="PROSITE" id="PS00141">
    <property type="entry name" value="ASP_PROTEASE"/>
    <property type="match status" value="1"/>
</dbReference>
<dbReference type="GO" id="GO:0008233">
    <property type="term" value="F:peptidase activity"/>
    <property type="evidence" value="ECO:0007669"/>
    <property type="project" value="UniProtKB-KW"/>
</dbReference>
<organism evidence="2 3">
    <name type="scientific">Paracoccus niistensis</name>
    <dbReference type="NCBI Taxonomy" id="632935"/>
    <lineage>
        <taxon>Bacteria</taxon>
        <taxon>Pseudomonadati</taxon>
        <taxon>Pseudomonadota</taxon>
        <taxon>Alphaproteobacteria</taxon>
        <taxon>Rhodobacterales</taxon>
        <taxon>Paracoccaceae</taxon>
        <taxon>Paracoccus</taxon>
    </lineage>
</organism>
<dbReference type="InterPro" id="IPR034122">
    <property type="entry name" value="Retropepsin-like_bacterial"/>
</dbReference>
<dbReference type="InterPro" id="IPR001969">
    <property type="entry name" value="Aspartic_peptidase_AS"/>
</dbReference>
<dbReference type="Proteomes" id="UP001589799">
    <property type="component" value="Unassembled WGS sequence"/>
</dbReference>
<protein>
    <submittedName>
        <fullName evidence="2">TIGR02281 family clan AA aspartic protease</fullName>
    </submittedName>
</protein>
<reference evidence="2 3" key="1">
    <citation type="submission" date="2024-09" db="EMBL/GenBank/DDBJ databases">
        <authorList>
            <person name="Sun Q."/>
            <person name="Mori K."/>
        </authorList>
    </citation>
    <scope>NUCLEOTIDE SEQUENCE [LARGE SCALE GENOMIC DNA]</scope>
    <source>
        <strain evidence="2 3">KCTC 22789</strain>
    </source>
</reference>
<sequence length="204" mass="22082">MWRDAPVTEEPRPMIADPARLVFLALLLVALGGFLVVEFRRDAGSALRAVVAWGLIFVAVVAAAGLWEDVRRDVLPRQAVVSPTRIEVPVGPDGHFHLTAELNGVPVRFVVDTGASSIALRPRDAERVGIDLDRLVFAGRARTANGLVPTATVRLDSVAIGEILDENVPALVIRGEVDRSLLGMDYLSRFARVGFEGGMLVLER</sequence>
<gene>
    <name evidence="2" type="ORF">ACFFII_06535</name>
</gene>
<dbReference type="NCBIfam" id="TIGR02281">
    <property type="entry name" value="clan_AA_DTGA"/>
    <property type="match status" value="1"/>
</dbReference>
<dbReference type="GO" id="GO:0006508">
    <property type="term" value="P:proteolysis"/>
    <property type="evidence" value="ECO:0007669"/>
    <property type="project" value="UniProtKB-KW"/>
</dbReference>
<evidence type="ECO:0000313" key="3">
    <source>
        <dbReference type="Proteomes" id="UP001589799"/>
    </source>
</evidence>
<dbReference type="EMBL" id="JBHLWE010000017">
    <property type="protein sequence ID" value="MFC0340421.1"/>
    <property type="molecule type" value="Genomic_DNA"/>
</dbReference>
<dbReference type="InterPro" id="IPR021109">
    <property type="entry name" value="Peptidase_aspartic_dom_sf"/>
</dbReference>
<dbReference type="Pfam" id="PF13650">
    <property type="entry name" value="Asp_protease_2"/>
    <property type="match status" value="1"/>
</dbReference>
<keyword evidence="2" id="KW-0645">Protease</keyword>
<keyword evidence="2" id="KW-0378">Hydrolase</keyword>
<accession>A0ABV6I2W8</accession>
<proteinExistence type="predicted"/>
<dbReference type="Gene3D" id="2.40.70.10">
    <property type="entry name" value="Acid Proteases"/>
    <property type="match status" value="1"/>
</dbReference>
<evidence type="ECO:0000313" key="2">
    <source>
        <dbReference type="EMBL" id="MFC0340421.1"/>
    </source>
</evidence>
<dbReference type="RefSeq" id="WP_377698072.1">
    <property type="nucleotide sequence ID" value="NZ_JBHLWE010000017.1"/>
</dbReference>
<dbReference type="InterPro" id="IPR011969">
    <property type="entry name" value="Clan_AA_Asp_peptidase_C"/>
</dbReference>
<evidence type="ECO:0000256" key="1">
    <source>
        <dbReference type="SAM" id="Phobius"/>
    </source>
</evidence>
<dbReference type="CDD" id="cd05483">
    <property type="entry name" value="retropepsin_like_bacteria"/>
    <property type="match status" value="1"/>
</dbReference>
<keyword evidence="1" id="KW-1133">Transmembrane helix</keyword>